<dbReference type="EMBL" id="JAKJXP020000001">
    <property type="protein sequence ID" value="KAK7757963.1"/>
    <property type="molecule type" value="Genomic_DNA"/>
</dbReference>
<dbReference type="Gene3D" id="3.40.50.720">
    <property type="entry name" value="NAD(P)-binding Rossmann-like Domain"/>
    <property type="match status" value="1"/>
</dbReference>
<name>A0AAN9V0R9_9PEZI</name>
<gene>
    <name evidence="1" type="ORF">SLS62_000341</name>
</gene>
<dbReference type="PANTHER" id="PTHR43162">
    <property type="match status" value="1"/>
</dbReference>
<proteinExistence type="predicted"/>
<sequence>METSTVTATTTPSEPGAVFLTGGTGTVARRIAALLQAANIPCVAASRSGRSPPLPNNAASGSVAGVRFDWVDRSTWEPALAAGAGAGSGTIRAVFLVVPGMLEPGPTAAAFVDLSRTPRFGARRFVLLSSTAIEEGGPAMGQVHAVLRGLGDKGEIEWAVLRPSWFQENFATQESHLQSIREENKIYSATGPGRIPFVSAHDIAAVAAELLTTSASVSASASSPEDNSKPALLNREYLILGPELLSYADVAATLSRVLLARPGDGGNSNSNSNSDSRHHRAIEHVDLTEAELASRHQRISGMPEQYAAILAAMDTEIRNGAEERRGLGGDVRLVTGRLPRPFAEFAEENKDVWAT</sequence>
<dbReference type="InterPro" id="IPR051604">
    <property type="entry name" value="Ergot_Alk_Oxidoreductase"/>
</dbReference>
<dbReference type="SUPFAM" id="SSF51735">
    <property type="entry name" value="NAD(P)-binding Rossmann-fold domains"/>
    <property type="match status" value="1"/>
</dbReference>
<evidence type="ECO:0000313" key="1">
    <source>
        <dbReference type="EMBL" id="KAK7757963.1"/>
    </source>
</evidence>
<dbReference type="Proteomes" id="UP001320420">
    <property type="component" value="Unassembled WGS sequence"/>
</dbReference>
<organism evidence="1 2">
    <name type="scientific">Diatrype stigma</name>
    <dbReference type="NCBI Taxonomy" id="117547"/>
    <lineage>
        <taxon>Eukaryota</taxon>
        <taxon>Fungi</taxon>
        <taxon>Dikarya</taxon>
        <taxon>Ascomycota</taxon>
        <taxon>Pezizomycotina</taxon>
        <taxon>Sordariomycetes</taxon>
        <taxon>Xylariomycetidae</taxon>
        <taxon>Xylariales</taxon>
        <taxon>Diatrypaceae</taxon>
        <taxon>Diatrype</taxon>
    </lineage>
</organism>
<reference evidence="1 2" key="1">
    <citation type="submission" date="2024-02" db="EMBL/GenBank/DDBJ databases">
        <title>De novo assembly and annotation of 12 fungi associated with fruit tree decline syndrome in Ontario, Canada.</title>
        <authorList>
            <person name="Sulman M."/>
            <person name="Ellouze W."/>
            <person name="Ilyukhin E."/>
        </authorList>
    </citation>
    <scope>NUCLEOTIDE SEQUENCE [LARGE SCALE GENOMIC DNA]</scope>
    <source>
        <strain evidence="1 2">M11/M66-122</strain>
    </source>
</reference>
<protein>
    <recommendedName>
        <fullName evidence="3">NAD(P)-binding domain-containing protein</fullName>
    </recommendedName>
</protein>
<evidence type="ECO:0008006" key="3">
    <source>
        <dbReference type="Google" id="ProtNLM"/>
    </source>
</evidence>
<comment type="caution">
    <text evidence="1">The sequence shown here is derived from an EMBL/GenBank/DDBJ whole genome shotgun (WGS) entry which is preliminary data.</text>
</comment>
<dbReference type="InterPro" id="IPR036291">
    <property type="entry name" value="NAD(P)-bd_dom_sf"/>
</dbReference>
<evidence type="ECO:0000313" key="2">
    <source>
        <dbReference type="Proteomes" id="UP001320420"/>
    </source>
</evidence>
<dbReference type="PANTHER" id="PTHR43162:SF1">
    <property type="entry name" value="PRESTALK A DIFFERENTIATION PROTEIN A"/>
    <property type="match status" value="1"/>
</dbReference>
<dbReference type="AlphaFoldDB" id="A0AAN9V0R9"/>
<keyword evidence="2" id="KW-1185">Reference proteome</keyword>
<accession>A0AAN9V0R9</accession>